<proteinExistence type="predicted"/>
<reference evidence="1" key="1">
    <citation type="submission" date="2023-07" db="EMBL/GenBank/DDBJ databases">
        <title>Murine gut Bacillus species.</title>
        <authorList>
            <person name="Gutman E."/>
            <person name="Hashuel R."/>
            <person name="Litvak Y."/>
        </authorList>
    </citation>
    <scope>NUCLEOTIDE SEQUENCE</scope>
    <source>
        <strain evidence="1">RU283</strain>
    </source>
</reference>
<dbReference type="AlphaFoldDB" id="A0AA90NUB3"/>
<name>A0AA90NUB3_9BACI</name>
<accession>A0AA90NUB3</accession>
<evidence type="ECO:0000313" key="1">
    <source>
        <dbReference type="EMBL" id="MDP1420280.1"/>
    </source>
</evidence>
<sequence length="64" mass="7672">MRQMCIYCFKWADIDTMTPLFEQGREFVNYYCEDCVTAVTDNLFKLPYKHGRSYTDVCEQSKTH</sequence>
<comment type="caution">
    <text evidence="1">The sequence shown here is derived from an EMBL/GenBank/DDBJ whole genome shotgun (WGS) entry which is preliminary data.</text>
</comment>
<dbReference type="EMBL" id="JAUUTP010000021">
    <property type="protein sequence ID" value="MDP1420280.1"/>
    <property type="molecule type" value="Genomic_DNA"/>
</dbReference>
<protein>
    <submittedName>
        <fullName evidence="1">Uncharacterized protein</fullName>
    </submittedName>
</protein>
<organism evidence="1 2">
    <name type="scientific">Peribacillus simplex</name>
    <dbReference type="NCBI Taxonomy" id="1478"/>
    <lineage>
        <taxon>Bacteria</taxon>
        <taxon>Bacillati</taxon>
        <taxon>Bacillota</taxon>
        <taxon>Bacilli</taxon>
        <taxon>Bacillales</taxon>
        <taxon>Bacillaceae</taxon>
        <taxon>Peribacillus</taxon>
    </lineage>
</organism>
<dbReference type="RefSeq" id="WP_305161461.1">
    <property type="nucleotide sequence ID" value="NZ_JAUUTP010000021.1"/>
</dbReference>
<evidence type="ECO:0000313" key="2">
    <source>
        <dbReference type="Proteomes" id="UP001178277"/>
    </source>
</evidence>
<gene>
    <name evidence="1" type="ORF">Q8G35_18295</name>
</gene>
<dbReference type="Proteomes" id="UP001178277">
    <property type="component" value="Unassembled WGS sequence"/>
</dbReference>